<feature type="compositionally biased region" description="Basic and acidic residues" evidence="1">
    <location>
        <begin position="240"/>
        <end position="267"/>
    </location>
</feature>
<feature type="region of interest" description="Disordered" evidence="1">
    <location>
        <begin position="24"/>
        <end position="55"/>
    </location>
</feature>
<protein>
    <submittedName>
        <fullName evidence="2">Uncharacterized protein</fullName>
    </submittedName>
</protein>
<feature type="non-terminal residue" evidence="2">
    <location>
        <position position="283"/>
    </location>
</feature>
<sequence>MLACRRSSTRVGATLLRRPVSIRPLASSSSSAVFAASDGRAPAPTADDHDADGDPRTLEEVMASVQRQLDDDESRRRLADPRPWQTLLGPASRAAWRSTDHVLGAGLRSAADEDEDGRGGATALGQTRANLIKRSGRTAKQLRRTHAAVASVHEEMAGRREAERRAAANGLGTAPVPRGGGEGGPIEDASGNAVGSWAGEGRPRPAAVRRRRPGRVGRPRRGAVAGRGADGGRQAAGIRRRQEEGRLRDGRRQQGEERRGVPRRADAEPAELPARVELPRDAP</sequence>
<evidence type="ECO:0000313" key="3">
    <source>
        <dbReference type="Proteomes" id="UP000266841"/>
    </source>
</evidence>
<feature type="compositionally biased region" description="Low complexity" evidence="1">
    <location>
        <begin position="222"/>
        <end position="237"/>
    </location>
</feature>
<evidence type="ECO:0000256" key="1">
    <source>
        <dbReference type="SAM" id="MobiDB-lite"/>
    </source>
</evidence>
<accession>K0SPG1</accession>
<dbReference type="EMBL" id="AGNL01021263">
    <property type="protein sequence ID" value="EJK60302.1"/>
    <property type="molecule type" value="Genomic_DNA"/>
</dbReference>
<feature type="compositionally biased region" description="Basic residues" evidence="1">
    <location>
        <begin position="134"/>
        <end position="146"/>
    </location>
</feature>
<keyword evidence="3" id="KW-1185">Reference proteome</keyword>
<feature type="region of interest" description="Disordered" evidence="1">
    <location>
        <begin position="108"/>
        <end position="283"/>
    </location>
</feature>
<dbReference type="Proteomes" id="UP000266841">
    <property type="component" value="Unassembled WGS sequence"/>
</dbReference>
<evidence type="ECO:0000313" key="2">
    <source>
        <dbReference type="EMBL" id="EJK60302.1"/>
    </source>
</evidence>
<feature type="compositionally biased region" description="Basic residues" evidence="1">
    <location>
        <begin position="207"/>
        <end position="221"/>
    </location>
</feature>
<feature type="compositionally biased region" description="Basic and acidic residues" evidence="1">
    <location>
        <begin position="152"/>
        <end position="166"/>
    </location>
</feature>
<dbReference type="AlphaFoldDB" id="K0SPG1"/>
<feature type="compositionally biased region" description="Low complexity" evidence="1">
    <location>
        <begin position="26"/>
        <end position="45"/>
    </location>
</feature>
<reference evidence="2 3" key="1">
    <citation type="journal article" date="2012" name="Genome Biol.">
        <title>Genome and low-iron response of an oceanic diatom adapted to chronic iron limitation.</title>
        <authorList>
            <person name="Lommer M."/>
            <person name="Specht M."/>
            <person name="Roy A.S."/>
            <person name="Kraemer L."/>
            <person name="Andreson R."/>
            <person name="Gutowska M.A."/>
            <person name="Wolf J."/>
            <person name="Bergner S.V."/>
            <person name="Schilhabel M.B."/>
            <person name="Klostermeier U.C."/>
            <person name="Beiko R.G."/>
            <person name="Rosenstiel P."/>
            <person name="Hippler M."/>
            <person name="Laroche J."/>
        </authorList>
    </citation>
    <scope>NUCLEOTIDE SEQUENCE [LARGE SCALE GENOMIC DNA]</scope>
    <source>
        <strain evidence="2 3">CCMP1005</strain>
    </source>
</reference>
<gene>
    <name evidence="2" type="ORF">THAOC_19367</name>
</gene>
<name>K0SPG1_THAOC</name>
<comment type="caution">
    <text evidence="2">The sequence shown here is derived from an EMBL/GenBank/DDBJ whole genome shotgun (WGS) entry which is preliminary data.</text>
</comment>
<feature type="compositionally biased region" description="Basic and acidic residues" evidence="1">
    <location>
        <begin position="46"/>
        <end position="55"/>
    </location>
</feature>
<organism evidence="2 3">
    <name type="scientific">Thalassiosira oceanica</name>
    <name type="common">Marine diatom</name>
    <dbReference type="NCBI Taxonomy" id="159749"/>
    <lineage>
        <taxon>Eukaryota</taxon>
        <taxon>Sar</taxon>
        <taxon>Stramenopiles</taxon>
        <taxon>Ochrophyta</taxon>
        <taxon>Bacillariophyta</taxon>
        <taxon>Coscinodiscophyceae</taxon>
        <taxon>Thalassiosirophycidae</taxon>
        <taxon>Thalassiosirales</taxon>
        <taxon>Thalassiosiraceae</taxon>
        <taxon>Thalassiosira</taxon>
    </lineage>
</organism>
<proteinExistence type="predicted"/>